<evidence type="ECO:0000313" key="16">
    <source>
        <dbReference type="Proteomes" id="UP000275137"/>
    </source>
</evidence>
<evidence type="ECO:0000256" key="1">
    <source>
        <dbReference type="ARBA" id="ARBA00004236"/>
    </source>
</evidence>
<evidence type="ECO:0000256" key="4">
    <source>
        <dbReference type="ARBA" id="ARBA00022475"/>
    </source>
</evidence>
<evidence type="ECO:0000256" key="13">
    <source>
        <dbReference type="PIRSR" id="PIRSR004846-1"/>
    </source>
</evidence>
<keyword evidence="5 13" id="KW-0479">Metal-binding</keyword>
<dbReference type="GO" id="GO:0015689">
    <property type="term" value="P:molybdate ion transport"/>
    <property type="evidence" value="ECO:0007669"/>
    <property type="project" value="InterPro"/>
</dbReference>
<evidence type="ECO:0000256" key="12">
    <source>
        <dbReference type="ARBA" id="ARBA00078141"/>
    </source>
</evidence>
<evidence type="ECO:0000256" key="7">
    <source>
        <dbReference type="ARBA" id="ARBA00023136"/>
    </source>
</evidence>
<proteinExistence type="inferred from homology"/>
<feature type="chain" id="PRO_5018262247" description="Molybdate-binding protein ModA" evidence="14">
    <location>
        <begin position="30"/>
        <end position="260"/>
    </location>
</feature>
<comment type="caution">
    <text evidence="15">The sequence shown here is derived from an EMBL/GenBank/DDBJ whole genome shotgun (WGS) entry which is preliminary data.</text>
</comment>
<evidence type="ECO:0000256" key="11">
    <source>
        <dbReference type="ARBA" id="ARBA00073171"/>
    </source>
</evidence>
<gene>
    <name evidence="15" type="ORF">ED236_02325</name>
</gene>
<dbReference type="SUPFAM" id="SSF53850">
    <property type="entry name" value="Periplasmic binding protein-like II"/>
    <property type="match status" value="1"/>
</dbReference>
<dbReference type="Gene3D" id="3.40.190.10">
    <property type="entry name" value="Periplasmic binding protein-like II"/>
    <property type="match status" value="2"/>
</dbReference>
<dbReference type="NCBIfam" id="TIGR01256">
    <property type="entry name" value="modA"/>
    <property type="match status" value="1"/>
</dbReference>
<keyword evidence="4" id="KW-1003">Cell membrane</keyword>
<keyword evidence="16" id="KW-1185">Reference proteome</keyword>
<dbReference type="CDD" id="cd13536">
    <property type="entry name" value="PBP2_EcModA"/>
    <property type="match status" value="1"/>
</dbReference>
<dbReference type="PANTHER" id="PTHR30632">
    <property type="entry name" value="MOLYBDATE-BINDING PERIPLASMIC PROTEIN"/>
    <property type="match status" value="1"/>
</dbReference>
<evidence type="ECO:0000256" key="10">
    <source>
        <dbReference type="ARBA" id="ARBA00062515"/>
    </source>
</evidence>
<keyword evidence="8" id="KW-0826">Tungsten</keyword>
<dbReference type="Pfam" id="PF13531">
    <property type="entry name" value="SBP_bac_11"/>
    <property type="match status" value="1"/>
</dbReference>
<comment type="similarity">
    <text evidence="2">Belongs to the bacterial solute-binding protein ModA family.</text>
</comment>
<protein>
    <recommendedName>
        <fullName evidence="11">Molybdate-binding protein ModA</fullName>
    </recommendedName>
    <alternativeName>
        <fullName evidence="12">Molybdate/tungstate-binding protein ModA</fullName>
    </alternativeName>
</protein>
<dbReference type="InterPro" id="IPR005950">
    <property type="entry name" value="ModA"/>
</dbReference>
<evidence type="ECO:0000256" key="8">
    <source>
        <dbReference type="ARBA" id="ARBA00023245"/>
    </source>
</evidence>
<evidence type="ECO:0000256" key="9">
    <source>
        <dbReference type="ARBA" id="ARBA00056002"/>
    </source>
</evidence>
<evidence type="ECO:0000256" key="3">
    <source>
        <dbReference type="ARBA" id="ARBA00022448"/>
    </source>
</evidence>
<dbReference type="RefSeq" id="WP_123236308.1">
    <property type="nucleotide sequence ID" value="NZ_RJVP01000001.1"/>
</dbReference>
<reference evidence="15 16" key="1">
    <citation type="submission" date="2018-10" db="EMBL/GenBank/DDBJ databases">
        <authorList>
            <person name="Chen W.-M."/>
        </authorList>
    </citation>
    <scope>NUCLEOTIDE SEQUENCE [LARGE SCALE GENOMIC DNA]</scope>
    <source>
        <strain evidence="15 16">H-5</strain>
    </source>
</reference>
<evidence type="ECO:0000256" key="2">
    <source>
        <dbReference type="ARBA" id="ARBA00009175"/>
    </source>
</evidence>
<keyword evidence="13" id="KW-0500">Molybdenum</keyword>
<evidence type="ECO:0000256" key="6">
    <source>
        <dbReference type="ARBA" id="ARBA00022729"/>
    </source>
</evidence>
<dbReference type="EMBL" id="RJVP01000001">
    <property type="protein sequence ID" value="ROH88316.1"/>
    <property type="molecule type" value="Genomic_DNA"/>
</dbReference>
<organism evidence="15 16">
    <name type="scientific">Pseudomethylobacillus aquaticus</name>
    <dbReference type="NCBI Taxonomy" id="2676064"/>
    <lineage>
        <taxon>Bacteria</taxon>
        <taxon>Pseudomonadati</taxon>
        <taxon>Pseudomonadota</taxon>
        <taxon>Betaproteobacteria</taxon>
        <taxon>Nitrosomonadales</taxon>
        <taxon>Methylophilaceae</taxon>
        <taxon>Pseudomethylobacillus</taxon>
    </lineage>
</organism>
<name>A0A3N0V696_9PROT</name>
<evidence type="ECO:0000256" key="5">
    <source>
        <dbReference type="ARBA" id="ARBA00022723"/>
    </source>
</evidence>
<dbReference type="GO" id="GO:0046872">
    <property type="term" value="F:metal ion binding"/>
    <property type="evidence" value="ECO:0007669"/>
    <property type="project" value="UniProtKB-KW"/>
</dbReference>
<feature type="signal peptide" evidence="14">
    <location>
        <begin position="1"/>
        <end position="29"/>
    </location>
</feature>
<dbReference type="GO" id="GO:0030973">
    <property type="term" value="F:molybdate ion binding"/>
    <property type="evidence" value="ECO:0007669"/>
    <property type="project" value="TreeGrafter"/>
</dbReference>
<feature type="binding site" evidence="13">
    <location>
        <position position="151"/>
    </location>
    <ligand>
        <name>molybdate</name>
        <dbReference type="ChEBI" id="CHEBI:36264"/>
    </ligand>
</feature>
<comment type="function">
    <text evidence="9">Involved in the transport of molybdenum into the cell. Part of the binding-protein-dependent transport system ModABCD.</text>
</comment>
<feature type="binding site" evidence="13">
    <location>
        <position position="67"/>
    </location>
    <ligand>
        <name>molybdate</name>
        <dbReference type="ChEBI" id="CHEBI:36264"/>
    </ligand>
</feature>
<feature type="binding site" evidence="13">
    <location>
        <position position="40"/>
    </location>
    <ligand>
        <name>molybdate</name>
        <dbReference type="ChEBI" id="CHEBI:36264"/>
    </ligand>
</feature>
<evidence type="ECO:0000313" key="15">
    <source>
        <dbReference type="EMBL" id="ROH88316.1"/>
    </source>
</evidence>
<evidence type="ECO:0000256" key="14">
    <source>
        <dbReference type="SAM" id="SignalP"/>
    </source>
</evidence>
<feature type="binding site" evidence="13">
    <location>
        <position position="178"/>
    </location>
    <ligand>
        <name>molybdate</name>
        <dbReference type="ChEBI" id="CHEBI:36264"/>
    </ligand>
</feature>
<keyword evidence="6 14" id="KW-0732">Signal</keyword>
<dbReference type="PIRSF" id="PIRSF004846">
    <property type="entry name" value="ModA"/>
    <property type="match status" value="1"/>
</dbReference>
<accession>A0A3N0V696</accession>
<dbReference type="GO" id="GO:0030288">
    <property type="term" value="C:outer membrane-bounded periplasmic space"/>
    <property type="evidence" value="ECO:0007669"/>
    <property type="project" value="TreeGrafter"/>
</dbReference>
<dbReference type="AlphaFoldDB" id="A0A3N0V696"/>
<dbReference type="NCBIfam" id="NF007958">
    <property type="entry name" value="PRK10677.1"/>
    <property type="match status" value="1"/>
</dbReference>
<dbReference type="PANTHER" id="PTHR30632:SF17">
    <property type="entry name" value="MOLYBDATE-BINDING PROTEIN MODA"/>
    <property type="match status" value="1"/>
</dbReference>
<comment type="subcellular location">
    <subcellularLocation>
        <location evidence="1">Cell membrane</location>
    </subcellularLocation>
</comment>
<dbReference type="Proteomes" id="UP000275137">
    <property type="component" value="Unassembled WGS sequence"/>
</dbReference>
<keyword evidence="3" id="KW-0813">Transport</keyword>
<dbReference type="InterPro" id="IPR050682">
    <property type="entry name" value="ModA/WtpA"/>
</dbReference>
<keyword evidence="7" id="KW-0472">Membrane</keyword>
<feature type="binding site" evidence="13">
    <location>
        <position position="196"/>
    </location>
    <ligand>
        <name>molybdate</name>
        <dbReference type="ChEBI" id="CHEBI:36264"/>
    </ligand>
</feature>
<dbReference type="FunFam" id="3.40.190.10:FF:000030">
    <property type="entry name" value="Molybdate ABC transporter substrate-binding protein"/>
    <property type="match status" value="1"/>
</dbReference>
<sequence>MRHSRSLPNKLLRLMLLASLSLSMMTARAEQKVTVFAAASLTNALTEIASAYEKSSGIKVTSAYAASSALARQIENGAPADVFISADLKWMQYLQDKNKIQTATRRDLLANQLVLIAPRGKGFKFNMDGSTELAQAFDGRLCTGDVDAVPAGIYAKQALQGLSWWQGIKPRIVGTQDVRAALNFVERGECAAGIVYATDARVSQKVEVVSVFPAASHAPIVYPVAVTANAQASARGFVDFLGSPAADAIFTQHGFTLIKR</sequence>
<comment type="subunit">
    <text evidence="10">The complex is composed of two ATP-binding proteins (ModC), two transmembrane proteins (ModB) and a solute-binding protein (ModA).</text>
</comment>
<dbReference type="GO" id="GO:0005886">
    <property type="term" value="C:plasma membrane"/>
    <property type="evidence" value="ECO:0007669"/>
    <property type="project" value="UniProtKB-SubCell"/>
</dbReference>